<dbReference type="PROSITE" id="PS51257">
    <property type="entry name" value="PROKAR_LIPOPROTEIN"/>
    <property type="match status" value="1"/>
</dbReference>
<proteinExistence type="predicted"/>
<reference evidence="3 4" key="1">
    <citation type="submission" date="2024-01" db="EMBL/GenBank/DDBJ databases">
        <title>The strains designed SYSU M86414 and SYSU M84420 isolated from the marine sediment in San Sha City (Hainan Province, China).</title>
        <authorList>
            <person name="Guo D."/>
        </authorList>
    </citation>
    <scope>NUCLEOTIDE SEQUENCE [LARGE SCALE GENOMIC DNA]</scope>
    <source>
        <strain evidence="3 4">SYSU M84420</strain>
    </source>
</reference>
<evidence type="ECO:0008006" key="5">
    <source>
        <dbReference type="Google" id="ProtNLM"/>
    </source>
</evidence>
<evidence type="ECO:0000313" key="4">
    <source>
        <dbReference type="Proteomes" id="UP001355298"/>
    </source>
</evidence>
<evidence type="ECO:0000256" key="2">
    <source>
        <dbReference type="SAM" id="SignalP"/>
    </source>
</evidence>
<keyword evidence="2" id="KW-0732">Signal</keyword>
<organism evidence="3 4">
    <name type="scientific">Flagellimonas halotolerans</name>
    <dbReference type="NCBI Taxonomy" id="3112164"/>
    <lineage>
        <taxon>Bacteria</taxon>
        <taxon>Pseudomonadati</taxon>
        <taxon>Bacteroidota</taxon>
        <taxon>Flavobacteriia</taxon>
        <taxon>Flavobacteriales</taxon>
        <taxon>Flavobacteriaceae</taxon>
        <taxon>Flagellimonas</taxon>
    </lineage>
</organism>
<dbReference type="Proteomes" id="UP001355298">
    <property type="component" value="Unassembled WGS sequence"/>
</dbReference>
<dbReference type="PANTHER" id="PTHR41339:SF1">
    <property type="entry name" value="SECRETED PROTEIN"/>
    <property type="match status" value="1"/>
</dbReference>
<evidence type="ECO:0000313" key="3">
    <source>
        <dbReference type="EMBL" id="MEC4264773.1"/>
    </source>
</evidence>
<dbReference type="PANTHER" id="PTHR41339">
    <property type="entry name" value="LIPL48"/>
    <property type="match status" value="1"/>
</dbReference>
<gene>
    <name evidence="3" type="ORF">VOP03_05385</name>
</gene>
<evidence type="ECO:0000256" key="1">
    <source>
        <dbReference type="SAM" id="MobiDB-lite"/>
    </source>
</evidence>
<accession>A0ABU6INX3</accession>
<sequence>MKKFISPLIAIALLFIAACSGDDNGAIPEPEPEPEPSGEEITKTGVLTEDETWTAENVYILDGKVVVGEGVTLTIEAGTIVKGEQGQETLASALVVDQGGTLMAEGTPSKPIIFTSVLDGIEPGQTTGTLTTADTGLWGGVIVLGKAPISVNGDIGTAQIEGIPADESYGQYGGTDPADNSGSLKYISIRHGGVAIATDNEINGLTLGGVGSGTTVDHVEVVANQDDGIEWFGGTVNVTNALVWNQGDDGFDADQAWSGSLTNGVVVMSSESGTGLELDGPEGSAATEAGYTLEDITLIGAGTSSMYADLRDGLIANLNNVFAYGFGAESTVNINGADSATELTNGRIAFSNWEIVLPEGVVLADIFAGDFTPGDETKFLNNATAVGTGSVGANIDVFGWTFAASEAAIPAEPIGTTITKTGILTIDETWTAENVYILDGKVVVGEGVTLTIEAGTIVKGEQGQETLASALVVDQGGTLMAEGTPSKPIIFTSVLDGIEPGQTTGTLTTADTGLWGGVIVLGKAPISVNGDIGTAQIEGIPADESYGQYGGTDPADNSGSLKYISIRHGGVAIATDNEINGLTLGGVGSGTTVDHVEVVANQDDGIEWFGGTVNVTNALVWNQGDDGFDADQAWSGSLTNGVVVMSSESGTGLELDGPEGSAATEAGYTLEDITLIGAGTSSMYADLRDGLIANLNNVFAYGFGAESTVNINGADSATELTNGRIAFSNWEIVLPEGVVLADIFAGDFTPGDETKFLDNLTSIIAPENASVGADTTVFAWTFASSEGAF</sequence>
<protein>
    <recommendedName>
        <fullName evidence="5">Lipoprotein</fullName>
    </recommendedName>
</protein>
<feature type="signal peptide" evidence="2">
    <location>
        <begin position="1"/>
        <end position="25"/>
    </location>
</feature>
<feature type="region of interest" description="Disordered" evidence="1">
    <location>
        <begin position="24"/>
        <end position="44"/>
    </location>
</feature>
<dbReference type="RefSeq" id="WP_326407824.1">
    <property type="nucleotide sequence ID" value="NZ_JAYMGW010000003.1"/>
</dbReference>
<dbReference type="EMBL" id="JAYMGW010000003">
    <property type="protein sequence ID" value="MEC4264773.1"/>
    <property type="molecule type" value="Genomic_DNA"/>
</dbReference>
<comment type="caution">
    <text evidence="3">The sequence shown here is derived from an EMBL/GenBank/DDBJ whole genome shotgun (WGS) entry which is preliminary data.</text>
</comment>
<name>A0ABU6INX3_9FLAO</name>
<feature type="chain" id="PRO_5046551811" description="Lipoprotein" evidence="2">
    <location>
        <begin position="26"/>
        <end position="789"/>
    </location>
</feature>
<keyword evidence="4" id="KW-1185">Reference proteome</keyword>